<comment type="function">
    <text evidence="8">This protein is part of the stalk that links CF(0) to CF(1). It either transmits conformational changes from CF(0) to CF(1) or is implicated in proton conduction.</text>
</comment>
<dbReference type="AlphaFoldDB" id="A0A5B8JAB2"/>
<dbReference type="OrthoDB" id="400380at2"/>
<dbReference type="RefSeq" id="WP_146308708.1">
    <property type="nucleotide sequence ID" value="NZ_CP041663.1"/>
</dbReference>
<dbReference type="Gene3D" id="1.10.520.20">
    <property type="entry name" value="N-terminal domain of the delta subunit of the F1F0-ATP synthase"/>
    <property type="match status" value="1"/>
</dbReference>
<keyword evidence="3 8" id="KW-0375">Hydrogen ion transport</keyword>
<dbReference type="Pfam" id="PF00213">
    <property type="entry name" value="OSCP"/>
    <property type="match status" value="1"/>
</dbReference>
<proteinExistence type="inferred from homology"/>
<evidence type="ECO:0000256" key="8">
    <source>
        <dbReference type="HAMAP-Rule" id="MF_01416"/>
    </source>
</evidence>
<evidence type="ECO:0000256" key="4">
    <source>
        <dbReference type="ARBA" id="ARBA00023065"/>
    </source>
</evidence>
<dbReference type="GO" id="GO:0005886">
    <property type="term" value="C:plasma membrane"/>
    <property type="evidence" value="ECO:0007669"/>
    <property type="project" value="UniProtKB-SubCell"/>
</dbReference>
<sequence>MLQKSNPVGYAIAYYEIAKESNKIKEVHNQISTFKDILNLNKEMLTFLNNPEILNEEKFKFLDEVFADYDRDFINLIKVMIEKRNVNLLEKVLSHYLKMSNNELNIRFAKIISAMEISDKTLKLIKEKLEKFYNGVVEVKIEINPDLISGFEIHIGSQIISRNVSSDLINFKNFINEDKEV</sequence>
<keyword evidence="2 8" id="KW-0813">Transport</keyword>
<dbReference type="PROSITE" id="PS00389">
    <property type="entry name" value="ATPASE_DELTA"/>
    <property type="match status" value="1"/>
</dbReference>
<gene>
    <name evidence="8 9" type="primary">atpH</name>
    <name evidence="9" type="ORF">FOY43_00965</name>
</gene>
<evidence type="ECO:0000256" key="7">
    <source>
        <dbReference type="ARBA" id="ARBA00023310"/>
    </source>
</evidence>
<dbReference type="SUPFAM" id="SSF47928">
    <property type="entry name" value="N-terminal domain of the delta subunit of the F1F0-ATP synthase"/>
    <property type="match status" value="1"/>
</dbReference>
<keyword evidence="8" id="KW-1003">Cell membrane</keyword>
<dbReference type="PANTHER" id="PTHR11910">
    <property type="entry name" value="ATP SYNTHASE DELTA CHAIN"/>
    <property type="match status" value="1"/>
</dbReference>
<comment type="function">
    <text evidence="8">F(1)F(0) ATP synthase produces ATP from ADP in the presence of a proton or sodium gradient. F-type ATPases consist of two structural domains, F(1) containing the extramembraneous catalytic core and F(0) containing the membrane proton channel, linked together by a central stalk and a peripheral stalk. During catalysis, ATP synthesis in the catalytic domain of F(1) is coupled via a rotary mechanism of the central stalk subunits to proton translocation.</text>
</comment>
<comment type="similarity">
    <text evidence="8">Belongs to the ATPase delta chain family.</text>
</comment>
<evidence type="ECO:0000256" key="2">
    <source>
        <dbReference type="ARBA" id="ARBA00022448"/>
    </source>
</evidence>
<evidence type="ECO:0000256" key="5">
    <source>
        <dbReference type="ARBA" id="ARBA00023136"/>
    </source>
</evidence>
<dbReference type="GO" id="GO:0045259">
    <property type="term" value="C:proton-transporting ATP synthase complex"/>
    <property type="evidence" value="ECO:0007669"/>
    <property type="project" value="UniProtKB-KW"/>
</dbReference>
<dbReference type="Proteomes" id="UP000317512">
    <property type="component" value="Chromosome"/>
</dbReference>
<evidence type="ECO:0000256" key="6">
    <source>
        <dbReference type="ARBA" id="ARBA00023196"/>
    </source>
</evidence>
<keyword evidence="4 8" id="KW-0406">Ion transport</keyword>
<dbReference type="NCBIfam" id="TIGR01145">
    <property type="entry name" value="ATP_synt_delta"/>
    <property type="match status" value="1"/>
</dbReference>
<evidence type="ECO:0000313" key="10">
    <source>
        <dbReference type="Proteomes" id="UP000317512"/>
    </source>
</evidence>
<evidence type="ECO:0000256" key="3">
    <source>
        <dbReference type="ARBA" id="ARBA00022781"/>
    </source>
</evidence>
<dbReference type="HAMAP" id="MF_01416">
    <property type="entry name" value="ATP_synth_delta_bact"/>
    <property type="match status" value="1"/>
</dbReference>
<dbReference type="EMBL" id="CP041663">
    <property type="protein sequence ID" value="QDY88236.1"/>
    <property type="molecule type" value="Genomic_DNA"/>
</dbReference>
<name>A0A5B8JAB2_9MOLU</name>
<keyword evidence="5 8" id="KW-0472">Membrane</keyword>
<protein>
    <recommendedName>
        <fullName evidence="8">ATP synthase subunit delta</fullName>
    </recommendedName>
    <alternativeName>
        <fullName evidence="8">ATP synthase F(1) sector subunit delta</fullName>
    </alternativeName>
    <alternativeName>
        <fullName evidence="8">F-type ATPase subunit delta</fullName>
        <shortName evidence="8">F-ATPase subunit delta</shortName>
    </alternativeName>
</protein>
<keyword evidence="6 8" id="KW-0139">CF(1)</keyword>
<dbReference type="PRINTS" id="PR00125">
    <property type="entry name" value="ATPASEDELTA"/>
</dbReference>
<comment type="subcellular location">
    <subcellularLocation>
        <location evidence="8">Cell membrane</location>
        <topology evidence="8">Peripheral membrane protein</topology>
    </subcellularLocation>
    <subcellularLocation>
        <location evidence="1">Membrane</location>
    </subcellularLocation>
</comment>
<accession>A0A5B8JAB2</accession>
<evidence type="ECO:0000313" key="9">
    <source>
        <dbReference type="EMBL" id="QDY88236.1"/>
    </source>
</evidence>
<dbReference type="InterPro" id="IPR000711">
    <property type="entry name" value="ATPase_OSCP/dsu"/>
</dbReference>
<dbReference type="InterPro" id="IPR020781">
    <property type="entry name" value="ATPase_OSCP/d_CS"/>
</dbReference>
<reference evidence="10" key="1">
    <citation type="submission" date="2019-07" db="EMBL/GenBank/DDBJ databases">
        <title>Complete genome sequences of three Mycoplasma sp. 1220 strains.</title>
        <authorList>
            <person name="Grozner D."/>
            <person name="Forro B."/>
            <person name="Kovacs A.B."/>
            <person name="Marton S."/>
            <person name="Banyai K."/>
            <person name="Kreizinger Z."/>
            <person name="Sulyok K.M."/>
            <person name="Gyuranecz M."/>
        </authorList>
    </citation>
    <scope>NUCLEOTIDE SEQUENCE [LARGE SCALE GENOMIC DNA]</scope>
    <source>
        <strain evidence="10">MYCAV93</strain>
    </source>
</reference>
<evidence type="ECO:0000256" key="1">
    <source>
        <dbReference type="ARBA" id="ARBA00004370"/>
    </source>
</evidence>
<dbReference type="InterPro" id="IPR026015">
    <property type="entry name" value="ATP_synth_OSCP/delta_N_sf"/>
</dbReference>
<keyword evidence="7 8" id="KW-0066">ATP synthesis</keyword>
<dbReference type="GO" id="GO:0046933">
    <property type="term" value="F:proton-transporting ATP synthase activity, rotational mechanism"/>
    <property type="evidence" value="ECO:0007669"/>
    <property type="project" value="UniProtKB-UniRule"/>
</dbReference>
<organism evidence="9 10">
    <name type="scientific">Mycoplasma anserisalpingitidis</name>
    <dbReference type="NCBI Taxonomy" id="519450"/>
    <lineage>
        <taxon>Bacteria</taxon>
        <taxon>Bacillati</taxon>
        <taxon>Mycoplasmatota</taxon>
        <taxon>Mollicutes</taxon>
        <taxon>Mycoplasmataceae</taxon>
        <taxon>Mycoplasma</taxon>
    </lineage>
</organism>